<evidence type="ECO:0000313" key="2">
    <source>
        <dbReference type="EMBL" id="QHT02342.1"/>
    </source>
</evidence>
<reference evidence="2" key="1">
    <citation type="journal article" date="2020" name="Nature">
        <title>Giant virus diversity and host interactions through global metagenomics.</title>
        <authorList>
            <person name="Schulz F."/>
            <person name="Roux S."/>
            <person name="Paez-Espino D."/>
            <person name="Jungbluth S."/>
            <person name="Walsh D.A."/>
            <person name="Denef V.J."/>
            <person name="McMahon K.D."/>
            <person name="Konstantinidis K.T."/>
            <person name="Eloe-Fadrosh E.A."/>
            <person name="Kyrpides N.C."/>
            <person name="Woyke T."/>
        </authorList>
    </citation>
    <scope>NUCLEOTIDE SEQUENCE</scope>
    <source>
        <strain evidence="2">GVMAG-M-3300020565-3</strain>
    </source>
</reference>
<evidence type="ECO:0000256" key="1">
    <source>
        <dbReference type="SAM" id="Phobius"/>
    </source>
</evidence>
<sequence length="140" mass="16129">MLILPLFATYLEIINGANRKAAGATEGFHNDYNNVYDKNGEIIENDGLKYDIISAIYLLMRGYNANYYYRWGIIDHICIVLLYILTLLISVFAAYLSFSCTWKGMIDNIMVRLLFAFIAFMLGPFYLVWYLLVNYLGGLC</sequence>
<dbReference type="EMBL" id="MN739392">
    <property type="protein sequence ID" value="QHT02342.1"/>
    <property type="molecule type" value="Genomic_DNA"/>
</dbReference>
<accession>A0A6C0CDX1</accession>
<keyword evidence="1" id="KW-0472">Membrane</keyword>
<feature type="transmembrane region" description="Helical" evidence="1">
    <location>
        <begin position="110"/>
        <end position="132"/>
    </location>
</feature>
<keyword evidence="1" id="KW-1133">Transmembrane helix</keyword>
<feature type="transmembrane region" description="Helical" evidence="1">
    <location>
        <begin position="73"/>
        <end position="98"/>
    </location>
</feature>
<keyword evidence="1" id="KW-0812">Transmembrane</keyword>
<dbReference type="AlphaFoldDB" id="A0A6C0CDX1"/>
<proteinExistence type="predicted"/>
<organism evidence="2">
    <name type="scientific">viral metagenome</name>
    <dbReference type="NCBI Taxonomy" id="1070528"/>
    <lineage>
        <taxon>unclassified sequences</taxon>
        <taxon>metagenomes</taxon>
        <taxon>organismal metagenomes</taxon>
    </lineage>
</organism>
<protein>
    <submittedName>
        <fullName evidence="2">Uncharacterized protein</fullName>
    </submittedName>
</protein>
<name>A0A6C0CDX1_9ZZZZ</name>